<protein>
    <submittedName>
        <fullName evidence="2">Gypsy-type retrotransposon RIRE2 protein</fullName>
    </submittedName>
</protein>
<evidence type="ECO:0000256" key="1">
    <source>
        <dbReference type="SAM" id="MobiDB-lite"/>
    </source>
</evidence>
<keyword evidence="3" id="KW-1185">Reference proteome</keyword>
<dbReference type="Proteomes" id="UP000275267">
    <property type="component" value="Unassembled WGS sequence"/>
</dbReference>
<evidence type="ECO:0000313" key="2">
    <source>
        <dbReference type="EMBL" id="RLN11526.1"/>
    </source>
</evidence>
<organism evidence="2 3">
    <name type="scientific">Panicum miliaceum</name>
    <name type="common">Proso millet</name>
    <name type="synonym">Broomcorn millet</name>
    <dbReference type="NCBI Taxonomy" id="4540"/>
    <lineage>
        <taxon>Eukaryota</taxon>
        <taxon>Viridiplantae</taxon>
        <taxon>Streptophyta</taxon>
        <taxon>Embryophyta</taxon>
        <taxon>Tracheophyta</taxon>
        <taxon>Spermatophyta</taxon>
        <taxon>Magnoliopsida</taxon>
        <taxon>Liliopsida</taxon>
        <taxon>Poales</taxon>
        <taxon>Poaceae</taxon>
        <taxon>PACMAD clade</taxon>
        <taxon>Panicoideae</taxon>
        <taxon>Panicodae</taxon>
        <taxon>Paniceae</taxon>
        <taxon>Panicinae</taxon>
        <taxon>Panicum</taxon>
        <taxon>Panicum sect. Panicum</taxon>
    </lineage>
</organism>
<feature type="region of interest" description="Disordered" evidence="1">
    <location>
        <begin position="86"/>
        <end position="105"/>
    </location>
</feature>
<comment type="caution">
    <text evidence="2">The sequence shown here is derived from an EMBL/GenBank/DDBJ whole genome shotgun (WGS) entry which is preliminary data.</text>
</comment>
<name>A0A3L6RX22_PANMI</name>
<dbReference type="EMBL" id="PQIB02000006">
    <property type="protein sequence ID" value="RLN11526.1"/>
    <property type="molecule type" value="Genomic_DNA"/>
</dbReference>
<proteinExistence type="predicted"/>
<dbReference type="AlphaFoldDB" id="A0A3L6RX22"/>
<sequence>MAGEVPTAAAAAAPPAPELAWFLSTMTDADIEALVAQGLLPEKVVSRWWSCTEEAFPSEDRTETVLFQSFYEKGFGLPSGAFFRGHSTTMGCRQRTSSPTPSHRS</sequence>
<accession>A0A3L6RX22</accession>
<gene>
    <name evidence="2" type="ORF">C2845_PM09G11290</name>
</gene>
<reference evidence="3" key="1">
    <citation type="journal article" date="2019" name="Nat. Commun.">
        <title>The genome of broomcorn millet.</title>
        <authorList>
            <person name="Zou C."/>
            <person name="Miki D."/>
            <person name="Li D."/>
            <person name="Tang Q."/>
            <person name="Xiao L."/>
            <person name="Rajput S."/>
            <person name="Deng P."/>
            <person name="Jia W."/>
            <person name="Huang R."/>
            <person name="Zhang M."/>
            <person name="Sun Y."/>
            <person name="Hu J."/>
            <person name="Fu X."/>
            <person name="Schnable P.S."/>
            <person name="Li F."/>
            <person name="Zhang H."/>
            <person name="Feng B."/>
            <person name="Zhu X."/>
            <person name="Liu R."/>
            <person name="Schnable J.C."/>
            <person name="Zhu J.-K."/>
            <person name="Zhang H."/>
        </authorList>
    </citation>
    <scope>NUCLEOTIDE SEQUENCE [LARGE SCALE GENOMIC DNA]</scope>
</reference>
<evidence type="ECO:0000313" key="3">
    <source>
        <dbReference type="Proteomes" id="UP000275267"/>
    </source>
</evidence>